<dbReference type="GeneID" id="105903511"/>
<evidence type="ECO:0000259" key="4">
    <source>
        <dbReference type="PROSITE" id="PS50002"/>
    </source>
</evidence>
<dbReference type="Proteomes" id="UP000515152">
    <property type="component" value="Chromosome 22"/>
</dbReference>
<evidence type="ECO:0000313" key="5">
    <source>
        <dbReference type="Proteomes" id="UP000515152"/>
    </source>
</evidence>
<dbReference type="Pfam" id="PF00018">
    <property type="entry name" value="SH3_1"/>
    <property type="match status" value="3"/>
</dbReference>
<name>A0A6P8EYW5_CLUHA</name>
<keyword evidence="5" id="KW-1185">Reference proteome</keyword>
<gene>
    <name evidence="6 7" type="primary">sh3d19</name>
</gene>
<dbReference type="PANTHER" id="PTHR14167:SF116">
    <property type="entry name" value="CAP, ISOFORM AC"/>
    <property type="match status" value="1"/>
</dbReference>
<feature type="compositionally biased region" description="Pro residues" evidence="3">
    <location>
        <begin position="658"/>
        <end position="672"/>
    </location>
</feature>
<feature type="compositionally biased region" description="Polar residues" evidence="3">
    <location>
        <begin position="518"/>
        <end position="553"/>
    </location>
</feature>
<dbReference type="PROSITE" id="PS50002">
    <property type="entry name" value="SH3"/>
    <property type="match status" value="4"/>
</dbReference>
<dbReference type="PRINTS" id="PR00499">
    <property type="entry name" value="P67PHOX"/>
</dbReference>
<feature type="compositionally biased region" description="Low complexity" evidence="3">
    <location>
        <begin position="679"/>
        <end position="689"/>
    </location>
</feature>
<evidence type="ECO:0000256" key="2">
    <source>
        <dbReference type="PROSITE-ProRule" id="PRU00192"/>
    </source>
</evidence>
<feature type="region of interest" description="Disordered" evidence="3">
    <location>
        <begin position="960"/>
        <end position="988"/>
    </location>
</feature>
<feature type="domain" description="SH3" evidence="4">
    <location>
        <begin position="882"/>
        <end position="941"/>
    </location>
</feature>
<feature type="compositionally biased region" description="Low complexity" evidence="3">
    <location>
        <begin position="155"/>
        <end position="164"/>
    </location>
</feature>
<feature type="compositionally biased region" description="Low complexity" evidence="3">
    <location>
        <begin position="960"/>
        <end position="971"/>
    </location>
</feature>
<feature type="compositionally biased region" description="Basic and acidic residues" evidence="3">
    <location>
        <begin position="75"/>
        <end position="84"/>
    </location>
</feature>
<feature type="domain" description="SH3" evidence="4">
    <location>
        <begin position="730"/>
        <end position="789"/>
    </location>
</feature>
<feature type="compositionally biased region" description="Low complexity" evidence="3">
    <location>
        <begin position="273"/>
        <end position="288"/>
    </location>
</feature>
<feature type="compositionally biased region" description="Basic and acidic residues" evidence="3">
    <location>
        <begin position="358"/>
        <end position="367"/>
    </location>
</feature>
<keyword evidence="1 2" id="KW-0728">SH3 domain</keyword>
<evidence type="ECO:0000313" key="6">
    <source>
        <dbReference type="RefSeq" id="XP_031416066.1"/>
    </source>
</evidence>
<accession>A0A6P8EYW5</accession>
<feature type="compositionally biased region" description="Basic and acidic residues" evidence="3">
    <location>
        <begin position="429"/>
        <end position="440"/>
    </location>
</feature>
<feature type="domain" description="SH3" evidence="4">
    <location>
        <begin position="809"/>
        <end position="868"/>
    </location>
</feature>
<reference evidence="6 7" key="1">
    <citation type="submission" date="2025-04" db="UniProtKB">
        <authorList>
            <consortium name="RefSeq"/>
        </authorList>
    </citation>
    <scope>IDENTIFICATION</scope>
</reference>
<evidence type="ECO:0000256" key="1">
    <source>
        <dbReference type="ARBA" id="ARBA00022443"/>
    </source>
</evidence>
<feature type="domain" description="SH3" evidence="4">
    <location>
        <begin position="1012"/>
        <end position="1069"/>
    </location>
</feature>
<evidence type="ECO:0000313" key="7">
    <source>
        <dbReference type="RefSeq" id="XP_031416067.1"/>
    </source>
</evidence>
<feature type="compositionally biased region" description="Pro residues" evidence="3">
    <location>
        <begin position="610"/>
        <end position="626"/>
    </location>
</feature>
<dbReference type="SUPFAM" id="SSF50044">
    <property type="entry name" value="SH3-domain"/>
    <property type="match status" value="4"/>
</dbReference>
<evidence type="ECO:0000256" key="3">
    <source>
        <dbReference type="SAM" id="MobiDB-lite"/>
    </source>
</evidence>
<feature type="region of interest" description="Disordered" evidence="3">
    <location>
        <begin position="140"/>
        <end position="724"/>
    </location>
</feature>
<feature type="compositionally biased region" description="Polar residues" evidence="3">
    <location>
        <begin position="695"/>
        <end position="705"/>
    </location>
</feature>
<organism evidence="5 7">
    <name type="scientific">Clupea harengus</name>
    <name type="common">Atlantic herring</name>
    <dbReference type="NCBI Taxonomy" id="7950"/>
    <lineage>
        <taxon>Eukaryota</taxon>
        <taxon>Metazoa</taxon>
        <taxon>Chordata</taxon>
        <taxon>Craniata</taxon>
        <taxon>Vertebrata</taxon>
        <taxon>Euteleostomi</taxon>
        <taxon>Actinopterygii</taxon>
        <taxon>Neopterygii</taxon>
        <taxon>Teleostei</taxon>
        <taxon>Clupei</taxon>
        <taxon>Clupeiformes</taxon>
        <taxon>Clupeoidei</taxon>
        <taxon>Clupeidae</taxon>
        <taxon>Clupea</taxon>
    </lineage>
</organism>
<dbReference type="OrthoDB" id="27823at2759"/>
<dbReference type="Gene3D" id="2.30.30.40">
    <property type="entry name" value="SH3 Domains"/>
    <property type="match status" value="4"/>
</dbReference>
<dbReference type="InterPro" id="IPR050384">
    <property type="entry name" value="Endophilin_SH3RF"/>
</dbReference>
<dbReference type="CTD" id="152503"/>
<dbReference type="RefSeq" id="XP_031416067.1">
    <property type="nucleotide sequence ID" value="XM_031560207.2"/>
</dbReference>
<sequence length="1069" mass="115871">MLSVIKLELLYVVLIDDRTGQSYKCEDFGICCPTTTRNYRSERNKPDHIQPSSRPLASIRAAFKRTSGRTPSQSDHTRDRRRPEITILSAEPLASTSWFPGASGAFAPALPSTQPVWGASISVAAKPPPSYDQVIKEKTQVQVETPVPPPRRSHTTTIATQTDTVVNSPDPECKPPTQPSSCEGSKLKRPPKPPRPSFPVKPQQAPRESSLLTAEPAANRKETKSTHTEDIGSANTVHPNTTEHPDQSPAASKSCSLELEPSEHCSISDNTVPDSSNPDPSQSSSDSPRTQAPRPVPRPRTIPSKPVSTEVKVQTLVRLKDGGDVLQLIPESSRDSPPNPYLKELLEAFGPDAPAHSSDSEGAHSELSDESGDESVDMSIRNKIKAFETQVSTDDHVNTPGPTPKPRIQNKPPMVALKPVLAPRLSVKRQTDENHNDNGNEKTSLAPKLAPTPALRPVPPKKPSIDQMEEPVAPTPKMALLPPSRPSLRNKPESFPPQEETPTAKAPPPVRTKPTRELLNNNNHNSTGLSSANRWSTEWPDLQSSSKQENESANDPIPVTANFKDAAVPAPPKPIQRAGGSFSRGGVSRKPTMIRVPSISAKSADDSQDDPPPLPVQKPVGGPPPSTQKNSFRSQESFSRSSPDLSLPPRPTGGKVLPPRPPPAKAGPGRPPPPRKEASQPPASVSSVAKGASPNLGQHQAQRSSKPSKKGPALPPRPKPGHRLYNKYTLEIPHAIAEFDCNGTKPGELSFQKNEVLVLLDQIDSKTFECQAGGVSGRVQTSYMKIITPLTAYSQHETPLNTQPEPSGNGGMQVQVLYDFIPEGQGELCLMAGDVVCEVEQLDSEWYLGTVRGARGFFPINYVKVMSTAPTTVAKALPEALSSGPRCMARFSFEAERDDELMFSEGDVIQLQEYIGEEWARGKLGTSVGIFPINFVDIIEHLPSDAGQTKIALPGMVSSQYMSSKPSQSESEQSEWAEDLPPQRASDAGQTKIALPGMVSSHKPKPSQSESEQGEWAEALYDYTAEADDDLPLRQGDRILITAHIDEEWCSGRANGREGVFPRTFVQFS</sequence>
<dbReference type="InterPro" id="IPR001452">
    <property type="entry name" value="SH3_domain"/>
</dbReference>
<proteinExistence type="predicted"/>
<feature type="region of interest" description="Disordered" evidence="3">
    <location>
        <begin position="64"/>
        <end position="84"/>
    </location>
</feature>
<dbReference type="RefSeq" id="XP_031416066.1">
    <property type="nucleotide sequence ID" value="XM_031560206.2"/>
</dbReference>
<dbReference type="PANTHER" id="PTHR14167">
    <property type="entry name" value="SH3 DOMAIN-CONTAINING"/>
    <property type="match status" value="1"/>
</dbReference>
<feature type="compositionally biased region" description="Low complexity" evidence="3">
    <location>
        <begin position="631"/>
        <end position="645"/>
    </location>
</feature>
<dbReference type="AlphaFoldDB" id="A0A6P8EYW5"/>
<protein>
    <submittedName>
        <fullName evidence="6 7">SH3 domain-containing protein 19 isoform X1</fullName>
    </submittedName>
</protein>
<feature type="compositionally biased region" description="Basic and acidic residues" evidence="3">
    <location>
        <begin position="218"/>
        <end position="230"/>
    </location>
</feature>
<dbReference type="SMART" id="SM00326">
    <property type="entry name" value="SH3"/>
    <property type="match status" value="4"/>
</dbReference>
<dbReference type="InterPro" id="IPR036028">
    <property type="entry name" value="SH3-like_dom_sf"/>
</dbReference>
<dbReference type="Pfam" id="PF07653">
    <property type="entry name" value="SH3_2"/>
    <property type="match status" value="1"/>
</dbReference>